<evidence type="ECO:0000259" key="6">
    <source>
        <dbReference type="PROSITE" id="PS50850"/>
    </source>
</evidence>
<dbReference type="SUPFAM" id="SSF103473">
    <property type="entry name" value="MFS general substrate transporter"/>
    <property type="match status" value="1"/>
</dbReference>
<reference evidence="7" key="1">
    <citation type="journal article" date="2014" name="Int. J. Syst. Evol. Microbiol.">
        <title>Complete genome sequence of Corynebacterium casei LMG S-19264T (=DSM 44701T), isolated from a smear-ripened cheese.</title>
        <authorList>
            <consortium name="US DOE Joint Genome Institute (JGI-PGF)"/>
            <person name="Walter F."/>
            <person name="Albersmeier A."/>
            <person name="Kalinowski J."/>
            <person name="Ruckert C."/>
        </authorList>
    </citation>
    <scope>NUCLEOTIDE SEQUENCE</scope>
    <source>
        <strain evidence="7">CGMCC 1.14988</strain>
    </source>
</reference>
<feature type="transmembrane region" description="Helical" evidence="5">
    <location>
        <begin position="21"/>
        <end position="46"/>
    </location>
</feature>
<dbReference type="Gene3D" id="1.20.1250.20">
    <property type="entry name" value="MFS general substrate transporter like domains"/>
    <property type="match status" value="2"/>
</dbReference>
<dbReference type="PROSITE" id="PS50850">
    <property type="entry name" value="MFS"/>
    <property type="match status" value="1"/>
</dbReference>
<dbReference type="GO" id="GO:0046943">
    <property type="term" value="F:carboxylic acid transmembrane transporter activity"/>
    <property type="evidence" value="ECO:0007669"/>
    <property type="project" value="TreeGrafter"/>
</dbReference>
<evidence type="ECO:0000313" key="8">
    <source>
        <dbReference type="Proteomes" id="UP000650511"/>
    </source>
</evidence>
<feature type="transmembrane region" description="Helical" evidence="5">
    <location>
        <begin position="359"/>
        <end position="382"/>
    </location>
</feature>
<keyword evidence="8" id="KW-1185">Reference proteome</keyword>
<evidence type="ECO:0000256" key="5">
    <source>
        <dbReference type="SAM" id="Phobius"/>
    </source>
</evidence>
<dbReference type="InterPro" id="IPR011701">
    <property type="entry name" value="MFS"/>
</dbReference>
<proteinExistence type="predicted"/>
<protein>
    <recommendedName>
        <fullName evidence="6">Major facilitator superfamily (MFS) profile domain-containing protein</fullName>
    </recommendedName>
</protein>
<evidence type="ECO:0000256" key="3">
    <source>
        <dbReference type="ARBA" id="ARBA00022989"/>
    </source>
</evidence>
<dbReference type="PANTHER" id="PTHR23508:SF10">
    <property type="entry name" value="CARBOXYLIC ACID TRANSPORTER PROTEIN HOMOLOG"/>
    <property type="match status" value="1"/>
</dbReference>
<name>A0A8J3A7U0_9ACTN</name>
<accession>A0A8J3A7U0</accession>
<dbReference type="GO" id="GO:0005886">
    <property type="term" value="C:plasma membrane"/>
    <property type="evidence" value="ECO:0007669"/>
    <property type="project" value="UniProtKB-SubCell"/>
</dbReference>
<evidence type="ECO:0000313" key="7">
    <source>
        <dbReference type="EMBL" id="GGI03733.1"/>
    </source>
</evidence>
<feature type="transmembrane region" description="Helical" evidence="5">
    <location>
        <begin position="301"/>
        <end position="320"/>
    </location>
</feature>
<feature type="transmembrane region" description="Helical" evidence="5">
    <location>
        <begin position="236"/>
        <end position="258"/>
    </location>
</feature>
<feature type="transmembrane region" description="Helical" evidence="5">
    <location>
        <begin position="270"/>
        <end position="289"/>
    </location>
</feature>
<comment type="caution">
    <text evidence="7">The sequence shown here is derived from an EMBL/GenBank/DDBJ whole genome shotgun (WGS) entry which is preliminary data.</text>
</comment>
<dbReference type="Pfam" id="PF07690">
    <property type="entry name" value="MFS_1"/>
    <property type="match status" value="1"/>
</dbReference>
<feature type="transmembrane region" description="Helical" evidence="5">
    <location>
        <begin position="102"/>
        <end position="126"/>
    </location>
</feature>
<feature type="transmembrane region" description="Helical" evidence="5">
    <location>
        <begin position="161"/>
        <end position="182"/>
    </location>
</feature>
<feature type="domain" description="Major facilitator superfamily (MFS) profile" evidence="6">
    <location>
        <begin position="27"/>
        <end position="413"/>
    </location>
</feature>
<evidence type="ECO:0000256" key="2">
    <source>
        <dbReference type="ARBA" id="ARBA00022692"/>
    </source>
</evidence>
<dbReference type="InterPro" id="IPR020846">
    <property type="entry name" value="MFS_dom"/>
</dbReference>
<evidence type="ECO:0000256" key="4">
    <source>
        <dbReference type="ARBA" id="ARBA00023136"/>
    </source>
</evidence>
<evidence type="ECO:0000256" key="1">
    <source>
        <dbReference type="ARBA" id="ARBA00004651"/>
    </source>
</evidence>
<keyword evidence="2 5" id="KW-0812">Transmembrane</keyword>
<sequence length="433" mass="43502">MSDAPSRGSGTGRSRNRPAWLTVPVLTVSVLSIGAGIAQFSVTAVIGDVAAVFGETGTGGDLAAEIGLPATTLGVALALVRIASLASLPIASLADRFGRRNLLLTLAAIGLFLTCGAALAPGFWWYVGLVALARPALSTVNALAGVVAAEEATSRDRSSAIALVTAAYGLGAGVVSIGRGLLPGEPSFRVVTAFALVPMVLLPVLARKVREPRIAERAAHAHGLPGLVPRRLARPVALLALVSGGIALATGPGFTYLFVYGEGVLGASPLFISMLVLGAGPAGLTGILLGRAGADRLGRRLTAGLMMALAGLSVAIAYAGDTTWLAAGYLLAIAFSSGFAPPTGALAAEIAPTRYRATVAGWITMAGVAGAVIGLLSFGVLADLTGGFANASIAIGVLVAVLASAFLGLPETRGRELDDLEDGDTEAREHTAD</sequence>
<reference evidence="7" key="2">
    <citation type="submission" date="2020-09" db="EMBL/GenBank/DDBJ databases">
        <authorList>
            <person name="Sun Q."/>
            <person name="Zhou Y."/>
        </authorList>
    </citation>
    <scope>NUCLEOTIDE SEQUENCE</scope>
    <source>
        <strain evidence="7">CGMCC 1.14988</strain>
    </source>
</reference>
<feature type="transmembrane region" description="Helical" evidence="5">
    <location>
        <begin position="388"/>
        <end position="409"/>
    </location>
</feature>
<dbReference type="InterPro" id="IPR036259">
    <property type="entry name" value="MFS_trans_sf"/>
</dbReference>
<dbReference type="Proteomes" id="UP000650511">
    <property type="component" value="Unassembled WGS sequence"/>
</dbReference>
<feature type="transmembrane region" description="Helical" evidence="5">
    <location>
        <begin position="326"/>
        <end position="347"/>
    </location>
</feature>
<keyword evidence="3 5" id="KW-1133">Transmembrane helix</keyword>
<dbReference type="AlphaFoldDB" id="A0A8J3A7U0"/>
<feature type="transmembrane region" description="Helical" evidence="5">
    <location>
        <begin position="188"/>
        <end position="206"/>
    </location>
</feature>
<dbReference type="EMBL" id="BMHA01000002">
    <property type="protein sequence ID" value="GGI03733.1"/>
    <property type="molecule type" value="Genomic_DNA"/>
</dbReference>
<feature type="transmembrane region" description="Helical" evidence="5">
    <location>
        <begin position="132"/>
        <end position="149"/>
    </location>
</feature>
<gene>
    <name evidence="7" type="ORF">GCM10011354_05510</name>
</gene>
<keyword evidence="4 5" id="KW-0472">Membrane</keyword>
<dbReference type="OrthoDB" id="5241090at2"/>
<feature type="transmembrane region" description="Helical" evidence="5">
    <location>
        <begin position="66"/>
        <end position="90"/>
    </location>
</feature>
<dbReference type="RefSeq" id="WP_130650943.1">
    <property type="nucleotide sequence ID" value="NZ_BMHA01000002.1"/>
</dbReference>
<dbReference type="PANTHER" id="PTHR23508">
    <property type="entry name" value="CARBOXYLIC ACID TRANSPORTER PROTEIN HOMOLOG"/>
    <property type="match status" value="1"/>
</dbReference>
<organism evidence="7 8">
    <name type="scientific">Egicoccus halophilus</name>
    <dbReference type="NCBI Taxonomy" id="1670830"/>
    <lineage>
        <taxon>Bacteria</taxon>
        <taxon>Bacillati</taxon>
        <taxon>Actinomycetota</taxon>
        <taxon>Nitriliruptoria</taxon>
        <taxon>Egicoccales</taxon>
        <taxon>Egicoccaceae</taxon>
        <taxon>Egicoccus</taxon>
    </lineage>
</organism>
<comment type="subcellular location">
    <subcellularLocation>
        <location evidence="1">Cell membrane</location>
        <topology evidence="1">Multi-pass membrane protein</topology>
    </subcellularLocation>
</comment>